<evidence type="ECO:0000313" key="3">
    <source>
        <dbReference type="Proteomes" id="UP000221080"/>
    </source>
</evidence>
<dbReference type="GeneID" id="108260619"/>
<dbReference type="AlphaFoldDB" id="A0A2D0QE01"/>
<feature type="region of interest" description="Disordered" evidence="1">
    <location>
        <begin position="184"/>
        <end position="233"/>
    </location>
</feature>
<feature type="compositionally biased region" description="Polar residues" evidence="1">
    <location>
        <begin position="208"/>
        <end position="218"/>
    </location>
</feature>
<dbReference type="PANTHER" id="PTHR38706:SF2">
    <property type="match status" value="1"/>
</dbReference>
<dbReference type="RefSeq" id="XP_017316532.1">
    <property type="nucleotide sequence ID" value="XM_017461043.3"/>
</dbReference>
<feature type="transmembrane region" description="Helical" evidence="2">
    <location>
        <begin position="239"/>
        <end position="257"/>
    </location>
</feature>
<dbReference type="KEGG" id="ipu:108260619"/>
<keyword evidence="3" id="KW-1185">Reference proteome</keyword>
<evidence type="ECO:0000256" key="1">
    <source>
        <dbReference type="SAM" id="MobiDB-lite"/>
    </source>
</evidence>
<gene>
    <name evidence="4" type="primary">LOC108260619</name>
</gene>
<dbReference type="PANTHER" id="PTHR38706">
    <property type="entry name" value="SI:CH211-198C19.1-RELATED"/>
    <property type="match status" value="1"/>
</dbReference>
<reference evidence="3" key="1">
    <citation type="journal article" date="2016" name="Nat. Commun.">
        <title>The channel catfish genome sequence provides insights into the evolution of scale formation in teleosts.</title>
        <authorList>
            <person name="Liu Z."/>
            <person name="Liu S."/>
            <person name="Yao J."/>
            <person name="Bao L."/>
            <person name="Zhang J."/>
            <person name="Li Y."/>
            <person name="Jiang C."/>
            <person name="Sun L."/>
            <person name="Wang R."/>
            <person name="Zhang Y."/>
            <person name="Zhou T."/>
            <person name="Zeng Q."/>
            <person name="Fu Q."/>
            <person name="Gao S."/>
            <person name="Li N."/>
            <person name="Koren S."/>
            <person name="Jiang Y."/>
            <person name="Zimin A."/>
            <person name="Xu P."/>
            <person name="Phillippy A.M."/>
            <person name="Geng X."/>
            <person name="Song L."/>
            <person name="Sun F."/>
            <person name="Li C."/>
            <person name="Wang X."/>
            <person name="Chen A."/>
            <person name="Jin Y."/>
            <person name="Yuan Z."/>
            <person name="Yang Y."/>
            <person name="Tan S."/>
            <person name="Peatman E."/>
            <person name="Lu J."/>
            <person name="Qin Z."/>
            <person name="Dunham R."/>
            <person name="Li Z."/>
            <person name="Sonstegard T."/>
            <person name="Feng J."/>
            <person name="Danzmann R.G."/>
            <person name="Schroeder S."/>
            <person name="Scheffler B."/>
            <person name="Duke M.V."/>
            <person name="Ballard L."/>
            <person name="Kucuktas H."/>
            <person name="Kaltenboeck L."/>
            <person name="Liu H."/>
            <person name="Armbruster J."/>
            <person name="Xie Y."/>
            <person name="Kirby M.L."/>
            <person name="Tian Y."/>
            <person name="Flanagan M.E."/>
            <person name="Mu W."/>
            <person name="Waldbieser G.C."/>
        </authorList>
    </citation>
    <scope>NUCLEOTIDE SEQUENCE [LARGE SCALE GENOMIC DNA]</scope>
    <source>
        <strain evidence="3">SDA103</strain>
    </source>
</reference>
<dbReference type="Proteomes" id="UP000221080">
    <property type="component" value="Chromosome 29"/>
</dbReference>
<organism evidence="3 4">
    <name type="scientific">Ictalurus punctatus</name>
    <name type="common">Channel catfish</name>
    <name type="synonym">Silurus punctatus</name>
    <dbReference type="NCBI Taxonomy" id="7998"/>
    <lineage>
        <taxon>Eukaryota</taxon>
        <taxon>Metazoa</taxon>
        <taxon>Chordata</taxon>
        <taxon>Craniata</taxon>
        <taxon>Vertebrata</taxon>
        <taxon>Euteleostomi</taxon>
        <taxon>Actinopterygii</taxon>
        <taxon>Neopterygii</taxon>
        <taxon>Teleostei</taxon>
        <taxon>Ostariophysi</taxon>
        <taxon>Siluriformes</taxon>
        <taxon>Ictaluridae</taxon>
        <taxon>Ictalurus</taxon>
    </lineage>
</organism>
<accession>A0A2D0QE01</accession>
<reference evidence="4" key="2">
    <citation type="submission" date="2025-08" db="UniProtKB">
        <authorList>
            <consortium name="RefSeq"/>
        </authorList>
    </citation>
    <scope>IDENTIFICATION</scope>
    <source>
        <tissue evidence="4">Blood</tissue>
    </source>
</reference>
<name>A0A2D0QE01_ICTPU</name>
<proteinExistence type="predicted"/>
<feature type="compositionally biased region" description="Polar residues" evidence="1">
    <location>
        <begin position="192"/>
        <end position="201"/>
    </location>
</feature>
<evidence type="ECO:0000313" key="4">
    <source>
        <dbReference type="RefSeq" id="XP_017316532.1"/>
    </source>
</evidence>
<sequence length="258" mass="29461">MSRIKTLNDMADLQRSGFGQPSPRHGLKLLYWFVNNCVEVTQQNRMLSLCSPSTGDFGFRIFHNRDEGGKGHLLPDSSNLPYYELGNLSASGAKSLPEYVREKYTGFQDKSNTDRIIISLESGTFRSIYVTRHETRSNFDPSHTFCVGRKLVRTIKNLQREDFLRAAKRRGNVRPRCDTKLHAEQSDRNHLLQGSSRSQLLTPHRTPALSTPSHQPYSQDLHPHTAPRHRLHPHKHTRTLSGFCFILLFLLTAAVLLC</sequence>
<evidence type="ECO:0000256" key="2">
    <source>
        <dbReference type="SAM" id="Phobius"/>
    </source>
</evidence>
<dbReference type="OrthoDB" id="8961033at2759"/>
<keyword evidence="2" id="KW-0812">Transmembrane</keyword>
<keyword evidence="2" id="KW-0472">Membrane</keyword>
<keyword evidence="2" id="KW-1133">Transmembrane helix</keyword>
<protein>
    <submittedName>
        <fullName evidence="4">Uncharacterized protein LOC108260619</fullName>
    </submittedName>
</protein>